<sequence>MKLFYGESLQLSSVKVKGMYFQTIIQSDFKRLALILKQCFSTLYQLLIFLVGSMEVVMTFLV</sequence>
<keyword evidence="1" id="KW-0812">Transmembrane</keyword>
<dbReference type="Proteomes" id="UP000215914">
    <property type="component" value="Chromosome 16"/>
</dbReference>
<protein>
    <submittedName>
        <fullName evidence="2">Uncharacterized protein</fullName>
    </submittedName>
</protein>
<evidence type="ECO:0000313" key="2">
    <source>
        <dbReference type="EMBL" id="OTF92070.1"/>
    </source>
</evidence>
<feature type="transmembrane region" description="Helical" evidence="1">
    <location>
        <begin position="39"/>
        <end position="61"/>
    </location>
</feature>
<gene>
    <name evidence="2" type="ORF">HannXRQ_Chr16g0517831</name>
</gene>
<keyword evidence="1" id="KW-0472">Membrane</keyword>
<evidence type="ECO:0000313" key="3">
    <source>
        <dbReference type="Proteomes" id="UP000215914"/>
    </source>
</evidence>
<reference evidence="3" key="1">
    <citation type="journal article" date="2017" name="Nature">
        <title>The sunflower genome provides insights into oil metabolism, flowering and Asterid evolution.</title>
        <authorList>
            <person name="Badouin H."/>
            <person name="Gouzy J."/>
            <person name="Grassa C.J."/>
            <person name="Murat F."/>
            <person name="Staton S.E."/>
            <person name="Cottret L."/>
            <person name="Lelandais-Briere C."/>
            <person name="Owens G.L."/>
            <person name="Carrere S."/>
            <person name="Mayjonade B."/>
            <person name="Legrand L."/>
            <person name="Gill N."/>
            <person name="Kane N.C."/>
            <person name="Bowers J.E."/>
            <person name="Hubner S."/>
            <person name="Bellec A."/>
            <person name="Berard A."/>
            <person name="Berges H."/>
            <person name="Blanchet N."/>
            <person name="Boniface M.C."/>
            <person name="Brunel D."/>
            <person name="Catrice O."/>
            <person name="Chaidir N."/>
            <person name="Claudel C."/>
            <person name="Donnadieu C."/>
            <person name="Faraut T."/>
            <person name="Fievet G."/>
            <person name="Helmstetter N."/>
            <person name="King M."/>
            <person name="Knapp S.J."/>
            <person name="Lai Z."/>
            <person name="Le Paslier M.C."/>
            <person name="Lippi Y."/>
            <person name="Lorenzon L."/>
            <person name="Mandel J.R."/>
            <person name="Marage G."/>
            <person name="Marchand G."/>
            <person name="Marquand E."/>
            <person name="Bret-Mestries E."/>
            <person name="Morien E."/>
            <person name="Nambeesan S."/>
            <person name="Nguyen T."/>
            <person name="Pegot-Espagnet P."/>
            <person name="Pouilly N."/>
            <person name="Raftis F."/>
            <person name="Sallet E."/>
            <person name="Schiex T."/>
            <person name="Thomas J."/>
            <person name="Vandecasteele C."/>
            <person name="Vares D."/>
            <person name="Vear F."/>
            <person name="Vautrin S."/>
            <person name="Crespi M."/>
            <person name="Mangin B."/>
            <person name="Burke J.M."/>
            <person name="Salse J."/>
            <person name="Munos S."/>
            <person name="Vincourt P."/>
            <person name="Rieseberg L.H."/>
            <person name="Langlade N.B."/>
        </authorList>
    </citation>
    <scope>NUCLEOTIDE SEQUENCE [LARGE SCALE GENOMIC DNA]</scope>
    <source>
        <strain evidence="3">cv. SF193</strain>
    </source>
</reference>
<dbReference type="AlphaFoldDB" id="A0A251S051"/>
<evidence type="ECO:0000256" key="1">
    <source>
        <dbReference type="SAM" id="Phobius"/>
    </source>
</evidence>
<organism evidence="2 3">
    <name type="scientific">Helianthus annuus</name>
    <name type="common">Common sunflower</name>
    <dbReference type="NCBI Taxonomy" id="4232"/>
    <lineage>
        <taxon>Eukaryota</taxon>
        <taxon>Viridiplantae</taxon>
        <taxon>Streptophyta</taxon>
        <taxon>Embryophyta</taxon>
        <taxon>Tracheophyta</taxon>
        <taxon>Spermatophyta</taxon>
        <taxon>Magnoliopsida</taxon>
        <taxon>eudicotyledons</taxon>
        <taxon>Gunneridae</taxon>
        <taxon>Pentapetalae</taxon>
        <taxon>asterids</taxon>
        <taxon>campanulids</taxon>
        <taxon>Asterales</taxon>
        <taxon>Asteraceae</taxon>
        <taxon>Asteroideae</taxon>
        <taxon>Heliantheae alliance</taxon>
        <taxon>Heliantheae</taxon>
        <taxon>Helianthus</taxon>
    </lineage>
</organism>
<dbReference type="EMBL" id="CM007905">
    <property type="protein sequence ID" value="OTF92070.1"/>
    <property type="molecule type" value="Genomic_DNA"/>
</dbReference>
<keyword evidence="1" id="KW-1133">Transmembrane helix</keyword>
<dbReference type="InParanoid" id="A0A251S051"/>
<name>A0A251S051_HELAN</name>
<keyword evidence="3" id="KW-1185">Reference proteome</keyword>
<proteinExistence type="predicted"/>
<accession>A0A251S051</accession>